<feature type="domain" description="Response regulatory" evidence="16">
    <location>
        <begin position="1054"/>
        <end position="1169"/>
    </location>
</feature>
<evidence type="ECO:0000256" key="11">
    <source>
        <dbReference type="ARBA" id="ARBA00023163"/>
    </source>
</evidence>
<dbReference type="Pfam" id="PF02518">
    <property type="entry name" value="HATPase_c"/>
    <property type="match status" value="1"/>
</dbReference>
<protein>
    <recommendedName>
        <fullName evidence="2">histidine kinase</fullName>
        <ecNumber evidence="2">2.7.13.3</ecNumber>
    </recommendedName>
</protein>
<dbReference type="GO" id="GO:0043565">
    <property type="term" value="F:sequence-specific DNA binding"/>
    <property type="evidence" value="ECO:0007669"/>
    <property type="project" value="InterPro"/>
</dbReference>
<evidence type="ECO:0000259" key="15">
    <source>
        <dbReference type="PROSITE" id="PS50109"/>
    </source>
</evidence>
<dbReference type="PROSITE" id="PS50109">
    <property type="entry name" value="HIS_KIN"/>
    <property type="match status" value="1"/>
</dbReference>
<evidence type="ECO:0000256" key="12">
    <source>
        <dbReference type="PROSITE-ProRule" id="PRU00169"/>
    </source>
</evidence>
<dbReference type="EC" id="2.7.13.3" evidence="2"/>
<dbReference type="Gene3D" id="2.130.10.10">
    <property type="entry name" value="YVTN repeat-like/Quinoprotein amine dehydrogenase"/>
    <property type="match status" value="2"/>
</dbReference>
<evidence type="ECO:0000256" key="1">
    <source>
        <dbReference type="ARBA" id="ARBA00000085"/>
    </source>
</evidence>
<dbReference type="Pfam" id="PF12833">
    <property type="entry name" value="HTH_18"/>
    <property type="match status" value="1"/>
</dbReference>
<dbReference type="Gene3D" id="3.40.50.2300">
    <property type="match status" value="1"/>
</dbReference>
<dbReference type="GO" id="GO:0005524">
    <property type="term" value="F:ATP binding"/>
    <property type="evidence" value="ECO:0007669"/>
    <property type="project" value="UniProtKB-KW"/>
</dbReference>
<dbReference type="InterPro" id="IPR003661">
    <property type="entry name" value="HisK_dim/P_dom"/>
</dbReference>
<evidence type="ECO:0000313" key="17">
    <source>
        <dbReference type="EMBL" id="RGS39849.1"/>
    </source>
</evidence>
<dbReference type="PANTHER" id="PTHR43547">
    <property type="entry name" value="TWO-COMPONENT HISTIDINE KINASE"/>
    <property type="match status" value="1"/>
</dbReference>
<dbReference type="Pfam" id="PF00072">
    <property type="entry name" value="Response_reg"/>
    <property type="match status" value="1"/>
</dbReference>
<dbReference type="FunFam" id="3.30.565.10:FF:000037">
    <property type="entry name" value="Hybrid sensor histidine kinase/response regulator"/>
    <property type="match status" value="1"/>
</dbReference>
<evidence type="ECO:0000259" key="16">
    <source>
        <dbReference type="PROSITE" id="PS50110"/>
    </source>
</evidence>
<evidence type="ECO:0000256" key="3">
    <source>
        <dbReference type="ARBA" id="ARBA00022553"/>
    </source>
</evidence>
<dbReference type="SMART" id="SM00388">
    <property type="entry name" value="HisKA"/>
    <property type="match status" value="1"/>
</dbReference>
<dbReference type="Gene3D" id="1.10.10.60">
    <property type="entry name" value="Homeodomain-like"/>
    <property type="match status" value="2"/>
</dbReference>
<dbReference type="SUPFAM" id="SSF63829">
    <property type="entry name" value="Calcium-dependent phosphotriesterase"/>
    <property type="match status" value="1"/>
</dbReference>
<dbReference type="InterPro" id="IPR005467">
    <property type="entry name" value="His_kinase_dom"/>
</dbReference>
<comment type="catalytic activity">
    <reaction evidence="1">
        <text>ATP + protein L-histidine = ADP + protein N-phospho-L-histidine.</text>
        <dbReference type="EC" id="2.7.13.3"/>
    </reaction>
</comment>
<keyword evidence="7" id="KW-0067">ATP-binding</keyword>
<dbReference type="InterPro" id="IPR011006">
    <property type="entry name" value="CheY-like_superfamily"/>
</dbReference>
<dbReference type="SUPFAM" id="SSF55874">
    <property type="entry name" value="ATPase domain of HSP90 chaperone/DNA topoisomerase II/histidine kinase"/>
    <property type="match status" value="1"/>
</dbReference>
<dbReference type="GO" id="GO:0003700">
    <property type="term" value="F:DNA-binding transcription factor activity"/>
    <property type="evidence" value="ECO:0007669"/>
    <property type="project" value="InterPro"/>
</dbReference>
<evidence type="ECO:0000256" key="6">
    <source>
        <dbReference type="ARBA" id="ARBA00022777"/>
    </source>
</evidence>
<keyword evidence="5" id="KW-0547">Nucleotide-binding</keyword>
<dbReference type="Pfam" id="PF00512">
    <property type="entry name" value="HisKA"/>
    <property type="match status" value="1"/>
</dbReference>
<dbReference type="Gene3D" id="1.10.287.130">
    <property type="match status" value="1"/>
</dbReference>
<gene>
    <name evidence="17" type="ORF">DWX97_00790</name>
</gene>
<dbReference type="InterPro" id="IPR036097">
    <property type="entry name" value="HisK_dim/P_sf"/>
</dbReference>
<evidence type="ECO:0000256" key="10">
    <source>
        <dbReference type="ARBA" id="ARBA00023125"/>
    </source>
</evidence>
<keyword evidence="8" id="KW-0902">Two-component regulatory system</keyword>
<dbReference type="SUPFAM" id="SSF52172">
    <property type="entry name" value="CheY-like"/>
    <property type="match status" value="1"/>
</dbReference>
<keyword evidence="9" id="KW-0805">Transcription regulation</keyword>
<dbReference type="CDD" id="cd00082">
    <property type="entry name" value="HisKA"/>
    <property type="match status" value="1"/>
</dbReference>
<evidence type="ECO:0000256" key="2">
    <source>
        <dbReference type="ARBA" id="ARBA00012438"/>
    </source>
</evidence>
<evidence type="ECO:0000259" key="14">
    <source>
        <dbReference type="PROSITE" id="PS01124"/>
    </source>
</evidence>
<dbReference type="RefSeq" id="WP_118401537.1">
    <property type="nucleotide sequence ID" value="NZ_JADNFX010000013.1"/>
</dbReference>
<dbReference type="InterPro" id="IPR004358">
    <property type="entry name" value="Sig_transdc_His_kin-like_C"/>
</dbReference>
<dbReference type="Pfam" id="PF07494">
    <property type="entry name" value="Reg_prop"/>
    <property type="match status" value="3"/>
</dbReference>
<dbReference type="SMART" id="SM00448">
    <property type="entry name" value="REC"/>
    <property type="match status" value="1"/>
</dbReference>
<dbReference type="SMART" id="SM00387">
    <property type="entry name" value="HATPase_c"/>
    <property type="match status" value="1"/>
</dbReference>
<dbReference type="Gene3D" id="2.60.40.10">
    <property type="entry name" value="Immunoglobulins"/>
    <property type="match status" value="1"/>
</dbReference>
<evidence type="ECO:0000256" key="13">
    <source>
        <dbReference type="SAM" id="Phobius"/>
    </source>
</evidence>
<proteinExistence type="predicted"/>
<keyword evidence="4" id="KW-0808">Transferase</keyword>
<dbReference type="GO" id="GO:0000155">
    <property type="term" value="F:phosphorelay sensor kinase activity"/>
    <property type="evidence" value="ECO:0007669"/>
    <property type="project" value="InterPro"/>
</dbReference>
<dbReference type="PANTHER" id="PTHR43547:SF2">
    <property type="entry name" value="HYBRID SIGNAL TRANSDUCTION HISTIDINE KINASE C"/>
    <property type="match status" value="1"/>
</dbReference>
<keyword evidence="13" id="KW-0472">Membrane</keyword>
<keyword evidence="13" id="KW-1133">Transmembrane helix</keyword>
<dbReference type="Pfam" id="PF07495">
    <property type="entry name" value="Y_Y_Y"/>
    <property type="match status" value="1"/>
</dbReference>
<evidence type="ECO:0000256" key="8">
    <source>
        <dbReference type="ARBA" id="ARBA00023012"/>
    </source>
</evidence>
<dbReference type="InterPro" id="IPR015943">
    <property type="entry name" value="WD40/YVTN_repeat-like_dom_sf"/>
</dbReference>
<evidence type="ECO:0000256" key="5">
    <source>
        <dbReference type="ARBA" id="ARBA00022741"/>
    </source>
</evidence>
<reference evidence="17 18" key="1">
    <citation type="submission" date="2018-08" db="EMBL/GenBank/DDBJ databases">
        <title>A genome reference for cultivated species of the human gut microbiota.</title>
        <authorList>
            <person name="Zou Y."/>
            <person name="Xue W."/>
            <person name="Luo G."/>
        </authorList>
    </citation>
    <scope>NUCLEOTIDE SEQUENCE [LARGE SCALE GENOMIC DNA]</scope>
    <source>
        <strain evidence="17 18">AF22-3AC</strain>
    </source>
</reference>
<keyword evidence="11" id="KW-0804">Transcription</keyword>
<feature type="domain" description="Histidine kinase" evidence="15">
    <location>
        <begin position="807"/>
        <end position="1024"/>
    </location>
</feature>
<dbReference type="PROSITE" id="PS50110">
    <property type="entry name" value="RESPONSE_REGULATORY"/>
    <property type="match status" value="1"/>
</dbReference>
<keyword evidence="3 12" id="KW-0597">Phosphoprotein</keyword>
<dbReference type="SUPFAM" id="SSF47384">
    <property type="entry name" value="Homodimeric domain of signal transducing histidine kinase"/>
    <property type="match status" value="1"/>
</dbReference>
<dbReference type="InterPro" id="IPR011110">
    <property type="entry name" value="Reg_prop"/>
</dbReference>
<evidence type="ECO:0000256" key="7">
    <source>
        <dbReference type="ARBA" id="ARBA00022840"/>
    </source>
</evidence>
<evidence type="ECO:0000256" key="4">
    <source>
        <dbReference type="ARBA" id="ARBA00022679"/>
    </source>
</evidence>
<accession>A0A412IP27</accession>
<keyword evidence="10" id="KW-0238">DNA-binding</keyword>
<comment type="caution">
    <text evidence="17">The sequence shown here is derived from an EMBL/GenBank/DDBJ whole genome shotgun (WGS) entry which is preliminary data.</text>
</comment>
<dbReference type="SUPFAM" id="SSF46689">
    <property type="entry name" value="Homeodomain-like"/>
    <property type="match status" value="1"/>
</dbReference>
<dbReference type="PROSITE" id="PS01124">
    <property type="entry name" value="HTH_ARAC_FAMILY_2"/>
    <property type="match status" value="1"/>
</dbReference>
<dbReference type="SMART" id="SM00342">
    <property type="entry name" value="HTH_ARAC"/>
    <property type="match status" value="1"/>
</dbReference>
<evidence type="ECO:0000313" key="18">
    <source>
        <dbReference type="Proteomes" id="UP000283341"/>
    </source>
</evidence>
<dbReference type="InterPro" id="IPR013783">
    <property type="entry name" value="Ig-like_fold"/>
</dbReference>
<keyword evidence="6 17" id="KW-0418">Kinase</keyword>
<feature type="transmembrane region" description="Helical" evidence="13">
    <location>
        <begin position="764"/>
        <end position="782"/>
    </location>
</feature>
<keyword evidence="13" id="KW-0812">Transmembrane</keyword>
<dbReference type="EMBL" id="QRVJ01000001">
    <property type="protein sequence ID" value="RGS39849.1"/>
    <property type="molecule type" value="Genomic_DNA"/>
</dbReference>
<evidence type="ECO:0000256" key="9">
    <source>
        <dbReference type="ARBA" id="ARBA00023015"/>
    </source>
</evidence>
<feature type="domain" description="HTH araC/xylS-type" evidence="14">
    <location>
        <begin position="1199"/>
        <end position="1298"/>
    </location>
</feature>
<feature type="modified residue" description="4-aspartylphosphate" evidence="12">
    <location>
        <position position="1102"/>
    </location>
</feature>
<dbReference type="InterPro" id="IPR009057">
    <property type="entry name" value="Homeodomain-like_sf"/>
</dbReference>
<dbReference type="InterPro" id="IPR001789">
    <property type="entry name" value="Sig_transdc_resp-reg_receiver"/>
</dbReference>
<dbReference type="InterPro" id="IPR036890">
    <property type="entry name" value="HATPase_C_sf"/>
</dbReference>
<dbReference type="InterPro" id="IPR018060">
    <property type="entry name" value="HTH_AraC"/>
</dbReference>
<dbReference type="Gene3D" id="3.30.565.10">
    <property type="entry name" value="Histidine kinase-like ATPase, C-terminal domain"/>
    <property type="match status" value="1"/>
</dbReference>
<organism evidence="17 18">
    <name type="scientific">Bacteroides cellulosilyticus</name>
    <dbReference type="NCBI Taxonomy" id="246787"/>
    <lineage>
        <taxon>Bacteria</taxon>
        <taxon>Pseudomonadati</taxon>
        <taxon>Bacteroidota</taxon>
        <taxon>Bacteroidia</taxon>
        <taxon>Bacteroidales</taxon>
        <taxon>Bacteroidaceae</taxon>
        <taxon>Bacteroides</taxon>
    </lineage>
</organism>
<dbReference type="InterPro" id="IPR018062">
    <property type="entry name" value="HTH_AraC-typ_CS"/>
</dbReference>
<dbReference type="PRINTS" id="PR00344">
    <property type="entry name" value="BCTRLSENSOR"/>
</dbReference>
<dbReference type="FunFam" id="2.60.40.10:FF:000791">
    <property type="entry name" value="Two-component system sensor histidine kinase/response regulator"/>
    <property type="match status" value="1"/>
</dbReference>
<name>A0A412IP27_9BACE</name>
<sequence>MRILFSIICFNIFFLIRGYSQELRTITVNDGLSSMIVRNIAQSDNGLIWIATQCGIQSYNGTFFKQYDVFDMRGVTGNNDNRFLLVQNDKFGRLWAMNRNQLFLYSKELDTFIETFSISDKKNTFIEAMELHVTDSLNLYVVTSNELYHYNIALRKLNSVDKAFGAHSFMPLSNGFSLIATHQGLLFMQLNTDRIVNMISDEKFNNPLLNGLDLRKIKSDGYGNIWLATYTKGIYVIKSDGRVIKPKWDMITHNYRVLDIQSYNNKIVIAIDGFGLVFCDLNLELLYTIKVNDTDLSLSNSGVQSLFADNKNRLWISTFGGGINCIDPHISPFHTIQHFSNNKNSLSNDMVRAIYEDTDGNIWFGTKEGVSIYTPITKQWRHLNSGTDSKFSSNSTMSITEDGNGDIWISTFAGGITVCDKNLHIKRKITTTNSSLTSDDIFVLYTDRDKDIWISGEDGNLSCYNSASQQLILYGINSRIRAITETGSGDILVSGIRGVQKINKKSGKVENVFSPKNQNKHIMVYSVLEDEKGRLWFATDGLGVICQDIDTKETTTFSIDNGLASNVCYCLLMDVLGNIWVSTQMGLTCINGNDFTLQSFSARNVAHGQLREFLYCSRASLKNGKLLFGGFNGCTIFDPPSVNRESVLAPLIFTDFKLFNHSVKPQEKGGLLEQSIDLTSKIELDYTQNTFSIDFAAINFSRIEQNWYSWILEGAEKEWNAYTDRTSAYYTNLSPGSYVFKVRTAPIGGSYNEKAIVIVISSPWWATPIAYLIYTLIILLLIRLIMRFYRNQIVVSQAKEKMDFFVRIAHDIKTPLSLIMLPLSKMKKEVVLNEKLDKELDIAIKNSERLEKLVNQLLQFEKASSRQVKLQVGKYRAEATIESIAKTFAPIVQKKNINFLVTLPEVTTWLWFDMDKFEKILYNLLDNAFKYTPENGEVEIKAKVDADSYIIEIRDSGIGILENQKSIIFRKYYRASNVVNSEIPGSGVGLLIVNELVKLHSGTVTFSSREGEGTTFVLAIPLGRKHFAEQLVDYVEQLETPFPVHANEDQERAKILIVEDNPELLLYIEQNLGEYYNVDSASNGVEAIKCIENNLPDIVITDFMMPEMNGIELCEKIKSTPKWQGVLVIILTALSSNEHKIDGYKAGADGYIEKPFDILVLQSRIENLLKNKSVLRKNILKTFDSDTSLVNNQNQAFVNLVAGIVLEHLSDAEFSIEILCNAVGMSNSTFYRKLKEISNQSPAEFINEVRMNKAAELLKTGKYNVSEVAYMTGFSFPNYFSKVFKKFFGCTPNELLPK</sequence>
<dbReference type="InterPro" id="IPR003594">
    <property type="entry name" value="HATPase_dom"/>
</dbReference>
<dbReference type="Proteomes" id="UP000283341">
    <property type="component" value="Unassembled WGS sequence"/>
</dbReference>
<dbReference type="PROSITE" id="PS00041">
    <property type="entry name" value="HTH_ARAC_FAMILY_1"/>
    <property type="match status" value="1"/>
</dbReference>
<dbReference type="InterPro" id="IPR011123">
    <property type="entry name" value="Y_Y_Y"/>
</dbReference>